<accession>A0A9N7ZEB1</accession>
<gene>
    <name evidence="1" type="ORF">PLEPLA_LOCUS47859</name>
</gene>
<comment type="caution">
    <text evidence="1">The sequence shown here is derived from an EMBL/GenBank/DDBJ whole genome shotgun (WGS) entry which is preliminary data.</text>
</comment>
<reference evidence="1" key="1">
    <citation type="submission" date="2020-03" db="EMBL/GenBank/DDBJ databases">
        <authorList>
            <person name="Weist P."/>
        </authorList>
    </citation>
    <scope>NUCLEOTIDE SEQUENCE</scope>
</reference>
<evidence type="ECO:0000313" key="2">
    <source>
        <dbReference type="Proteomes" id="UP001153269"/>
    </source>
</evidence>
<dbReference type="EMBL" id="CADEAL010004457">
    <property type="protein sequence ID" value="CAB1460022.1"/>
    <property type="molecule type" value="Genomic_DNA"/>
</dbReference>
<protein>
    <submittedName>
        <fullName evidence="1">Uncharacterized protein</fullName>
    </submittedName>
</protein>
<keyword evidence="2" id="KW-1185">Reference proteome</keyword>
<proteinExistence type="predicted"/>
<dbReference type="AlphaFoldDB" id="A0A9N7ZEB1"/>
<dbReference type="Proteomes" id="UP001153269">
    <property type="component" value="Unassembled WGS sequence"/>
</dbReference>
<organism evidence="1 2">
    <name type="scientific">Pleuronectes platessa</name>
    <name type="common">European plaice</name>
    <dbReference type="NCBI Taxonomy" id="8262"/>
    <lineage>
        <taxon>Eukaryota</taxon>
        <taxon>Metazoa</taxon>
        <taxon>Chordata</taxon>
        <taxon>Craniata</taxon>
        <taxon>Vertebrata</taxon>
        <taxon>Euteleostomi</taxon>
        <taxon>Actinopterygii</taxon>
        <taxon>Neopterygii</taxon>
        <taxon>Teleostei</taxon>
        <taxon>Neoteleostei</taxon>
        <taxon>Acanthomorphata</taxon>
        <taxon>Carangaria</taxon>
        <taxon>Pleuronectiformes</taxon>
        <taxon>Pleuronectoidei</taxon>
        <taxon>Pleuronectidae</taxon>
        <taxon>Pleuronectes</taxon>
    </lineage>
</organism>
<name>A0A9N7ZEB1_PLEPL</name>
<evidence type="ECO:0000313" key="1">
    <source>
        <dbReference type="EMBL" id="CAB1460022.1"/>
    </source>
</evidence>
<sequence length="92" mass="10415">MLCEGDLGLLRPYSTISSLYLKLIGRRNELSRPRSYESPPLNLNLPEARSRTPYSEEILNLHLFPRHGSVVASRSKVTPHRSGSFDTMCSLK</sequence>